<evidence type="ECO:0000313" key="2">
    <source>
        <dbReference type="Ensembl" id="ENSPSNP00000023306.1"/>
    </source>
</evidence>
<dbReference type="PANTHER" id="PTHR34561">
    <property type="entry name" value="NADH DEHYDROGENASE [UBIQUINONE] 1 ALPHA SUBCOMPLEX ASSEMBLY FACTOR 8"/>
    <property type="match status" value="1"/>
</dbReference>
<reference evidence="2" key="2">
    <citation type="submission" date="2025-08" db="UniProtKB">
        <authorList>
            <consortium name="Ensembl"/>
        </authorList>
    </citation>
    <scope>IDENTIFICATION</scope>
</reference>
<proteinExistence type="predicted"/>
<dbReference type="GO" id="GO:0032981">
    <property type="term" value="P:mitochondrial respiratory chain complex I assembly"/>
    <property type="evidence" value="ECO:0007669"/>
    <property type="project" value="InterPro"/>
</dbReference>
<evidence type="ECO:0000313" key="3">
    <source>
        <dbReference type="Proteomes" id="UP000694554"/>
    </source>
</evidence>
<feature type="compositionally biased region" description="Gly residues" evidence="1">
    <location>
        <begin position="53"/>
        <end position="64"/>
    </location>
</feature>
<feature type="region of interest" description="Disordered" evidence="1">
    <location>
        <begin position="47"/>
        <end position="89"/>
    </location>
</feature>
<gene>
    <name evidence="2" type="primary">NDUFAF8</name>
</gene>
<dbReference type="Ensembl" id="ENSPSNT00000026211.1">
    <property type="protein sequence ID" value="ENSPSNP00000023306.1"/>
    <property type="gene ID" value="ENSPSNG00000017052.1"/>
</dbReference>
<dbReference type="Proteomes" id="UP000694554">
    <property type="component" value="Chromosome 20"/>
</dbReference>
<reference evidence="2" key="3">
    <citation type="submission" date="2025-09" db="UniProtKB">
        <authorList>
            <consortium name="Ensembl"/>
        </authorList>
    </citation>
    <scope>IDENTIFICATION</scope>
</reference>
<organism evidence="2 3">
    <name type="scientific">Phocoena sinus</name>
    <name type="common">Vaquita</name>
    <dbReference type="NCBI Taxonomy" id="42100"/>
    <lineage>
        <taxon>Eukaryota</taxon>
        <taxon>Metazoa</taxon>
        <taxon>Chordata</taxon>
        <taxon>Craniata</taxon>
        <taxon>Vertebrata</taxon>
        <taxon>Euteleostomi</taxon>
        <taxon>Mammalia</taxon>
        <taxon>Eutheria</taxon>
        <taxon>Laurasiatheria</taxon>
        <taxon>Artiodactyla</taxon>
        <taxon>Whippomorpha</taxon>
        <taxon>Cetacea</taxon>
        <taxon>Odontoceti</taxon>
        <taxon>Phocoenidae</taxon>
        <taxon>Phocoena</taxon>
    </lineage>
</organism>
<dbReference type="InterPro" id="IPR034595">
    <property type="entry name" value="NDUFAF8"/>
</dbReference>
<protein>
    <submittedName>
        <fullName evidence="2">NADH:ubiquinone oxidoreductase complex assembly factor 8</fullName>
    </submittedName>
</protein>
<dbReference type="PANTHER" id="PTHR34561:SF1">
    <property type="entry name" value="NADH DEHYDROGENASE [UBIQUINONE] 1 ALPHA SUBCOMPLEX ASSEMBLY FACTOR 8"/>
    <property type="match status" value="1"/>
</dbReference>
<dbReference type="AlphaFoldDB" id="A0A8C9CD51"/>
<name>A0A8C9CD51_PHOSS</name>
<dbReference type="GO" id="GO:0005739">
    <property type="term" value="C:mitochondrion"/>
    <property type="evidence" value="ECO:0007669"/>
    <property type="project" value="InterPro"/>
</dbReference>
<reference evidence="2" key="1">
    <citation type="submission" date="2019-08" db="EMBL/GenBank/DDBJ databases">
        <title>Phocoena sinus (Vaquita) genome, mPhoSin1, primary haplotype.</title>
        <authorList>
            <person name="Morin P."/>
            <person name="Mountcastle J."/>
            <person name="Fungtammasan C."/>
            <person name="Rhie A."/>
            <person name="Rojas-Bracho L."/>
            <person name="Smith C.R."/>
            <person name="Taylor B.L."/>
            <person name="Gulland F.M.D."/>
            <person name="Musser W."/>
            <person name="Houck M."/>
            <person name="Haase B."/>
            <person name="Paez S."/>
            <person name="Howe K."/>
            <person name="Torrance J."/>
            <person name="Formenti G."/>
            <person name="Phillippy A."/>
            <person name="Ryder O."/>
            <person name="Jarvis E.D."/>
            <person name="Fedrigo O."/>
        </authorList>
    </citation>
    <scope>NUCLEOTIDE SEQUENCE [LARGE SCALE GENOMIC DNA]</scope>
</reference>
<sequence>MAAPTGARKSCSCRGTEWCGVACEAASAPSPIAWRPVGPRCGVVRRGRKGRAGRGAGWRGGGDWGVAARSARVTGGRGGRRDPRPSPSRLQAAAYGRCVQASMAPGGRLRKDLCAQEFEALRSCFVAAAKKTLTGGH</sequence>
<accession>A0A8C9CD51</accession>
<keyword evidence="3" id="KW-1185">Reference proteome</keyword>
<evidence type="ECO:0000256" key="1">
    <source>
        <dbReference type="SAM" id="MobiDB-lite"/>
    </source>
</evidence>
<feature type="compositionally biased region" description="Low complexity" evidence="1">
    <location>
        <begin position="65"/>
        <end position="74"/>
    </location>
</feature>